<organism evidence="1 2">
    <name type="scientific">[Clostridium] symbiosum ATCC 14940</name>
    <dbReference type="NCBI Taxonomy" id="411472"/>
    <lineage>
        <taxon>Bacteria</taxon>
        <taxon>Bacillati</taxon>
        <taxon>Bacillota</taxon>
        <taxon>Clostridia</taxon>
        <taxon>Lachnospirales</taxon>
        <taxon>Lachnospiraceae</taxon>
        <taxon>Otoolea</taxon>
    </lineage>
</organism>
<proteinExistence type="predicted"/>
<evidence type="ECO:0000313" key="2">
    <source>
        <dbReference type="Proteomes" id="UP000016491"/>
    </source>
</evidence>
<protein>
    <submittedName>
        <fullName evidence="1">Uncharacterized protein</fullName>
    </submittedName>
</protein>
<name>A0ABC9U253_CLOSY</name>
<dbReference type="EMBL" id="AWSU01000060">
    <property type="protein sequence ID" value="ERI79694.1"/>
    <property type="molecule type" value="Genomic_DNA"/>
</dbReference>
<dbReference type="AlphaFoldDB" id="A0ABC9U253"/>
<gene>
    <name evidence="1" type="ORF">CLOSYM_00766</name>
</gene>
<accession>A0ABC9U253</accession>
<evidence type="ECO:0000313" key="1">
    <source>
        <dbReference type="EMBL" id="ERI79694.1"/>
    </source>
</evidence>
<sequence>MTRKGPWLVSCQLAAVRPERYPSASRAELVHTGDDPVIGM</sequence>
<dbReference type="Proteomes" id="UP000016491">
    <property type="component" value="Unassembled WGS sequence"/>
</dbReference>
<comment type="caution">
    <text evidence="1">The sequence shown here is derived from an EMBL/GenBank/DDBJ whole genome shotgun (WGS) entry which is preliminary data.</text>
</comment>
<reference evidence="1 2" key="1">
    <citation type="submission" date="2013-07" db="EMBL/GenBank/DDBJ databases">
        <authorList>
            <person name="Weinstock G."/>
            <person name="Sodergren E."/>
            <person name="Wylie T."/>
            <person name="Fulton L."/>
            <person name="Fulton R."/>
            <person name="Fronick C."/>
            <person name="O'Laughlin M."/>
            <person name="Godfrey J."/>
            <person name="Miner T."/>
            <person name="Herter B."/>
            <person name="Appelbaum E."/>
            <person name="Cordes M."/>
            <person name="Lek S."/>
            <person name="Wollam A."/>
            <person name="Pepin K.H."/>
            <person name="Palsikar V.B."/>
            <person name="Mitreva M."/>
            <person name="Wilson R.K."/>
        </authorList>
    </citation>
    <scope>NUCLEOTIDE SEQUENCE [LARGE SCALE GENOMIC DNA]</scope>
    <source>
        <strain evidence="1 2">ATCC 14940</strain>
    </source>
</reference>